<dbReference type="EMBL" id="AP018203">
    <property type="protein sequence ID" value="BAY55248.1"/>
    <property type="molecule type" value="Genomic_DNA"/>
</dbReference>
<accession>A0A1Z4JEZ9</accession>
<name>A0A1Z4JEZ9_LEPBY</name>
<proteinExistence type="predicted"/>
<keyword evidence="2" id="KW-1185">Reference proteome</keyword>
<dbReference type="Proteomes" id="UP000217895">
    <property type="component" value="Chromosome"/>
</dbReference>
<reference evidence="1 2" key="1">
    <citation type="submission" date="2017-06" db="EMBL/GenBank/DDBJ databases">
        <title>Genome sequencing of cyanobaciteial culture collection at National Institute for Environmental Studies (NIES).</title>
        <authorList>
            <person name="Hirose Y."/>
            <person name="Shimura Y."/>
            <person name="Fujisawa T."/>
            <person name="Nakamura Y."/>
            <person name="Kawachi M."/>
        </authorList>
    </citation>
    <scope>NUCLEOTIDE SEQUENCE [LARGE SCALE GENOMIC DNA]</scope>
    <source>
        <strain evidence="1 2">NIES-2135</strain>
    </source>
</reference>
<evidence type="ECO:0000313" key="1">
    <source>
        <dbReference type="EMBL" id="BAY55248.1"/>
    </source>
</evidence>
<sequence>MTRSDYLTRFQSTRDEPLADKPISVVLPKDLDAYVRSLPNKSDWLRNAIADAAQKEQAEAEI</sequence>
<gene>
    <name evidence="1" type="ORF">NIES2135_20710</name>
</gene>
<organism evidence="1 2">
    <name type="scientific">Leptolyngbya boryana NIES-2135</name>
    <dbReference type="NCBI Taxonomy" id="1973484"/>
    <lineage>
        <taxon>Bacteria</taxon>
        <taxon>Bacillati</taxon>
        <taxon>Cyanobacteriota</taxon>
        <taxon>Cyanophyceae</taxon>
        <taxon>Leptolyngbyales</taxon>
        <taxon>Leptolyngbyaceae</taxon>
        <taxon>Leptolyngbya group</taxon>
        <taxon>Leptolyngbya</taxon>
    </lineage>
</organism>
<dbReference type="AlphaFoldDB" id="A0A1Z4JEZ9"/>
<protein>
    <submittedName>
        <fullName evidence="1">Uncharacterized protein</fullName>
    </submittedName>
</protein>
<evidence type="ECO:0000313" key="2">
    <source>
        <dbReference type="Proteomes" id="UP000217895"/>
    </source>
</evidence>